<dbReference type="Proteomes" id="UP001057580">
    <property type="component" value="Chromosome"/>
</dbReference>
<reference evidence="3" key="1">
    <citation type="submission" date="2022-09" db="EMBL/GenBank/DDBJ databases">
        <title>Diverse halophilic archaea isolated from saline environments.</title>
        <authorList>
            <person name="Cui H.-L."/>
        </authorList>
    </citation>
    <scope>NUCLEOTIDE SEQUENCE</scope>
    <source>
        <strain evidence="3">ZS-35-S2</strain>
    </source>
</reference>
<dbReference type="KEGG" id="ssai:N0B31_03255"/>
<keyword evidence="1" id="KW-1133">Transmembrane helix</keyword>
<evidence type="ECO:0000313" key="4">
    <source>
        <dbReference type="Proteomes" id="UP001057580"/>
    </source>
</evidence>
<evidence type="ECO:0000256" key="1">
    <source>
        <dbReference type="SAM" id="Phobius"/>
    </source>
</evidence>
<feature type="transmembrane region" description="Helical" evidence="1">
    <location>
        <begin position="114"/>
        <end position="132"/>
    </location>
</feature>
<keyword evidence="4" id="KW-1185">Reference proteome</keyword>
<evidence type="ECO:0000259" key="2">
    <source>
        <dbReference type="Pfam" id="PF24035"/>
    </source>
</evidence>
<dbReference type="GeneID" id="74941407"/>
<organism evidence="3 4">
    <name type="scientific">Salinirubellus salinus</name>
    <dbReference type="NCBI Taxonomy" id="1364945"/>
    <lineage>
        <taxon>Archaea</taxon>
        <taxon>Methanobacteriati</taxon>
        <taxon>Methanobacteriota</taxon>
        <taxon>Stenosarchaea group</taxon>
        <taxon>Halobacteria</taxon>
        <taxon>Halobacteriales</taxon>
        <taxon>Natronomonadaceae</taxon>
        <taxon>Salinirubellus</taxon>
    </lineage>
</organism>
<sequence>MGTSQSDPSRTFELLSNHRRRYTWHHCKRVEDAVPLGDLAEQVAAWENGKSVAEITSAERKRVYTSLQQTHLPKLDDADVVQFEDGVVELGERADELEVYVDVVDGDDIPWSEYYLGLTAVSSALLAGVWLTGATEGLVSGLGWAAIVVLAFAFSALAHLLTDRERRLGTDALPPELEE</sequence>
<dbReference type="EMBL" id="CP104003">
    <property type="protein sequence ID" value="UWM55309.1"/>
    <property type="molecule type" value="Genomic_DNA"/>
</dbReference>
<name>A0A9E7UC27_9EURY</name>
<dbReference type="Pfam" id="PF24035">
    <property type="entry name" value="DUF7344"/>
    <property type="match status" value="1"/>
</dbReference>
<dbReference type="InterPro" id="IPR055768">
    <property type="entry name" value="DUF7344"/>
</dbReference>
<dbReference type="AlphaFoldDB" id="A0A9E7UC27"/>
<accession>A0A9E7UC27</accession>
<proteinExistence type="predicted"/>
<gene>
    <name evidence="3" type="ORF">N0B31_03255</name>
</gene>
<feature type="transmembrane region" description="Helical" evidence="1">
    <location>
        <begin position="138"/>
        <end position="161"/>
    </location>
</feature>
<feature type="domain" description="DUF7344" evidence="2">
    <location>
        <begin position="12"/>
        <end position="85"/>
    </location>
</feature>
<keyword evidence="1" id="KW-0812">Transmembrane</keyword>
<protein>
    <recommendedName>
        <fullName evidence="2">DUF7344 domain-containing protein</fullName>
    </recommendedName>
</protein>
<dbReference type="RefSeq" id="WP_260594387.1">
    <property type="nucleotide sequence ID" value="NZ_CP104003.1"/>
</dbReference>
<evidence type="ECO:0000313" key="3">
    <source>
        <dbReference type="EMBL" id="UWM55309.1"/>
    </source>
</evidence>
<keyword evidence="1" id="KW-0472">Membrane</keyword>